<dbReference type="Proteomes" id="UP000241444">
    <property type="component" value="Unassembled WGS sequence"/>
</dbReference>
<dbReference type="EMBL" id="PGGO01000008">
    <property type="protein sequence ID" value="PSH68497.1"/>
    <property type="molecule type" value="Genomic_DNA"/>
</dbReference>
<protein>
    <recommendedName>
        <fullName evidence="3">DUF3606 domain-containing protein</fullName>
    </recommendedName>
</protein>
<proteinExistence type="predicted"/>
<keyword evidence="2" id="KW-1185">Reference proteome</keyword>
<dbReference type="OrthoDB" id="8116673at2"/>
<accession>A0A2P7BPU4</accession>
<reference evidence="2" key="1">
    <citation type="submission" date="2017-11" db="EMBL/GenBank/DDBJ databases">
        <authorList>
            <person name="Kuznetsova I."/>
            <person name="Sazanova A."/>
            <person name="Chirak E."/>
            <person name="Safronova V."/>
            <person name="Willems A."/>
        </authorList>
    </citation>
    <scope>NUCLEOTIDE SEQUENCE [LARGE SCALE GENOMIC DNA]</scope>
    <source>
        <strain evidence="2">STM 196</strain>
    </source>
</reference>
<dbReference type="AlphaFoldDB" id="A0A2P7BPU4"/>
<evidence type="ECO:0008006" key="3">
    <source>
        <dbReference type="Google" id="ProtNLM"/>
    </source>
</evidence>
<sequence length="68" mass="7694">MTDNKPTSNWKKRAPGKAGETYTVDHLMEAFNLNKDDAEQLIIKYNGDCERINASVGARKVRRLSTPQ</sequence>
<evidence type="ECO:0000313" key="1">
    <source>
        <dbReference type="EMBL" id="PSH68497.1"/>
    </source>
</evidence>
<dbReference type="RefSeq" id="WP_106711351.1">
    <property type="nucleotide sequence ID" value="NZ_PGGO01000008.1"/>
</dbReference>
<comment type="caution">
    <text evidence="1">The sequence shown here is derived from an EMBL/GenBank/DDBJ whole genome shotgun (WGS) entry which is preliminary data.</text>
</comment>
<organism evidence="1 2">
    <name type="scientific">Phyllobacterium brassicacearum</name>
    <dbReference type="NCBI Taxonomy" id="314235"/>
    <lineage>
        <taxon>Bacteria</taxon>
        <taxon>Pseudomonadati</taxon>
        <taxon>Pseudomonadota</taxon>
        <taxon>Alphaproteobacteria</taxon>
        <taxon>Hyphomicrobiales</taxon>
        <taxon>Phyllobacteriaceae</taxon>
        <taxon>Phyllobacterium</taxon>
    </lineage>
</organism>
<name>A0A2P7BPU4_9HYPH</name>
<gene>
    <name evidence="1" type="ORF">CU102_12010</name>
</gene>
<evidence type="ECO:0000313" key="2">
    <source>
        <dbReference type="Proteomes" id="UP000241444"/>
    </source>
</evidence>